<sequence>MCGPQRDRRPRCCGPTWVACGDGDGVGRATTGSRRDRPEVGARLWGTPLLLTELVVRGGLARWPRLPPVPQLQAASSAGCRSLPEEWRSTQESSFWTRWVCRTTWIRFCRGGGTEVAEGGRCGVPPLPPTG</sequence>
<gene>
    <name evidence="1" type="ORF">NDU88_004209</name>
</gene>
<protein>
    <submittedName>
        <fullName evidence="1">Uncharacterized protein</fullName>
    </submittedName>
</protein>
<reference evidence="1" key="1">
    <citation type="journal article" date="2022" name="bioRxiv">
        <title>Sequencing and chromosome-scale assembly of the giantPleurodeles waltlgenome.</title>
        <authorList>
            <person name="Brown T."/>
            <person name="Elewa A."/>
            <person name="Iarovenko S."/>
            <person name="Subramanian E."/>
            <person name="Araus A.J."/>
            <person name="Petzold A."/>
            <person name="Susuki M."/>
            <person name="Suzuki K.-i.T."/>
            <person name="Hayashi T."/>
            <person name="Toyoda A."/>
            <person name="Oliveira C."/>
            <person name="Osipova E."/>
            <person name="Leigh N.D."/>
            <person name="Simon A."/>
            <person name="Yun M.H."/>
        </authorList>
    </citation>
    <scope>NUCLEOTIDE SEQUENCE</scope>
    <source>
        <strain evidence="1">20211129_DDA</strain>
        <tissue evidence="1">Liver</tissue>
    </source>
</reference>
<dbReference type="AlphaFoldDB" id="A0AAV7NM23"/>
<name>A0AAV7NM23_PLEWA</name>
<comment type="caution">
    <text evidence="1">The sequence shown here is derived from an EMBL/GenBank/DDBJ whole genome shotgun (WGS) entry which is preliminary data.</text>
</comment>
<dbReference type="EMBL" id="JANPWB010000012">
    <property type="protein sequence ID" value="KAJ1115990.1"/>
    <property type="molecule type" value="Genomic_DNA"/>
</dbReference>
<evidence type="ECO:0000313" key="2">
    <source>
        <dbReference type="Proteomes" id="UP001066276"/>
    </source>
</evidence>
<evidence type="ECO:0000313" key="1">
    <source>
        <dbReference type="EMBL" id="KAJ1115990.1"/>
    </source>
</evidence>
<keyword evidence="2" id="KW-1185">Reference proteome</keyword>
<accession>A0AAV7NM23</accession>
<organism evidence="1 2">
    <name type="scientific">Pleurodeles waltl</name>
    <name type="common">Iberian ribbed newt</name>
    <dbReference type="NCBI Taxonomy" id="8319"/>
    <lineage>
        <taxon>Eukaryota</taxon>
        <taxon>Metazoa</taxon>
        <taxon>Chordata</taxon>
        <taxon>Craniata</taxon>
        <taxon>Vertebrata</taxon>
        <taxon>Euteleostomi</taxon>
        <taxon>Amphibia</taxon>
        <taxon>Batrachia</taxon>
        <taxon>Caudata</taxon>
        <taxon>Salamandroidea</taxon>
        <taxon>Salamandridae</taxon>
        <taxon>Pleurodelinae</taxon>
        <taxon>Pleurodeles</taxon>
    </lineage>
</organism>
<dbReference type="Proteomes" id="UP001066276">
    <property type="component" value="Chromosome 8"/>
</dbReference>
<proteinExistence type="predicted"/>